<dbReference type="AlphaFoldDB" id="A0A645C7X5"/>
<proteinExistence type="predicted"/>
<protein>
    <submittedName>
        <fullName evidence="1">Uncharacterized protein</fullName>
    </submittedName>
</protein>
<name>A0A645C7X5_9ZZZZ</name>
<reference evidence="1" key="1">
    <citation type="submission" date="2019-08" db="EMBL/GenBank/DDBJ databases">
        <authorList>
            <person name="Kucharzyk K."/>
            <person name="Murdoch R.W."/>
            <person name="Higgins S."/>
            <person name="Loffler F."/>
        </authorList>
    </citation>
    <scope>NUCLEOTIDE SEQUENCE</scope>
</reference>
<organism evidence="1">
    <name type="scientific">bioreactor metagenome</name>
    <dbReference type="NCBI Taxonomy" id="1076179"/>
    <lineage>
        <taxon>unclassified sequences</taxon>
        <taxon>metagenomes</taxon>
        <taxon>ecological metagenomes</taxon>
    </lineage>
</organism>
<accession>A0A645C7X5</accession>
<comment type="caution">
    <text evidence="1">The sequence shown here is derived from an EMBL/GenBank/DDBJ whole genome shotgun (WGS) entry which is preliminary data.</text>
</comment>
<sequence length="85" mass="9953">MHKRVSKVVGDQRRGGIIRIERHAKREEILDDAVCIRAVDVRNILFLVYDDLIDPVIRPSHKQFQYFVLTMGQLIQQYFASAEPE</sequence>
<evidence type="ECO:0000313" key="1">
    <source>
        <dbReference type="EMBL" id="MPM73377.1"/>
    </source>
</evidence>
<dbReference type="EMBL" id="VSSQ01025324">
    <property type="protein sequence ID" value="MPM73377.1"/>
    <property type="molecule type" value="Genomic_DNA"/>
</dbReference>
<gene>
    <name evidence="1" type="ORF">SDC9_120357</name>
</gene>